<comment type="caution">
    <text evidence="1">The sequence shown here is derived from an EMBL/GenBank/DDBJ whole genome shotgun (WGS) entry which is preliminary data.</text>
</comment>
<gene>
    <name evidence="1" type="ORF">BJ138DRAFT_1165499</name>
</gene>
<keyword evidence="2" id="KW-1185">Reference proteome</keyword>
<sequence length="55" mass="6144">MPGTKLVDMRYMARAFAGFPVPPYLGILWLDYPYARCAILLFLAVLVVPALSVDQ</sequence>
<reference evidence="1" key="1">
    <citation type="journal article" date="2021" name="New Phytol.">
        <title>Evolutionary innovations through gain and loss of genes in the ectomycorrhizal Boletales.</title>
        <authorList>
            <person name="Wu G."/>
            <person name="Miyauchi S."/>
            <person name="Morin E."/>
            <person name="Kuo A."/>
            <person name="Drula E."/>
            <person name="Varga T."/>
            <person name="Kohler A."/>
            <person name="Feng B."/>
            <person name="Cao Y."/>
            <person name="Lipzen A."/>
            <person name="Daum C."/>
            <person name="Hundley H."/>
            <person name="Pangilinan J."/>
            <person name="Johnson J."/>
            <person name="Barry K."/>
            <person name="LaButti K."/>
            <person name="Ng V."/>
            <person name="Ahrendt S."/>
            <person name="Min B."/>
            <person name="Choi I.G."/>
            <person name="Park H."/>
            <person name="Plett J.M."/>
            <person name="Magnuson J."/>
            <person name="Spatafora J.W."/>
            <person name="Nagy L.G."/>
            <person name="Henrissat B."/>
            <person name="Grigoriev I.V."/>
            <person name="Yang Z.L."/>
            <person name="Xu J."/>
            <person name="Martin F.M."/>
        </authorList>
    </citation>
    <scope>NUCLEOTIDE SEQUENCE</scope>
    <source>
        <strain evidence="1">ATCC 28755</strain>
    </source>
</reference>
<protein>
    <submittedName>
        <fullName evidence="1">Uncharacterized protein</fullName>
    </submittedName>
</protein>
<evidence type="ECO:0000313" key="2">
    <source>
        <dbReference type="Proteomes" id="UP000790377"/>
    </source>
</evidence>
<dbReference type="Proteomes" id="UP000790377">
    <property type="component" value="Unassembled WGS sequence"/>
</dbReference>
<organism evidence="1 2">
    <name type="scientific">Hygrophoropsis aurantiaca</name>
    <dbReference type="NCBI Taxonomy" id="72124"/>
    <lineage>
        <taxon>Eukaryota</taxon>
        <taxon>Fungi</taxon>
        <taxon>Dikarya</taxon>
        <taxon>Basidiomycota</taxon>
        <taxon>Agaricomycotina</taxon>
        <taxon>Agaricomycetes</taxon>
        <taxon>Agaricomycetidae</taxon>
        <taxon>Boletales</taxon>
        <taxon>Coniophorineae</taxon>
        <taxon>Hygrophoropsidaceae</taxon>
        <taxon>Hygrophoropsis</taxon>
    </lineage>
</organism>
<name>A0ACB7ZWD0_9AGAM</name>
<evidence type="ECO:0000313" key="1">
    <source>
        <dbReference type="EMBL" id="KAH7905032.1"/>
    </source>
</evidence>
<proteinExistence type="predicted"/>
<accession>A0ACB7ZWD0</accession>
<dbReference type="EMBL" id="MU268291">
    <property type="protein sequence ID" value="KAH7905032.1"/>
    <property type="molecule type" value="Genomic_DNA"/>
</dbReference>